<dbReference type="Proteomes" id="UP000658690">
    <property type="component" value="Unassembled WGS sequence"/>
</dbReference>
<evidence type="ECO:0008006" key="3">
    <source>
        <dbReference type="Google" id="ProtNLM"/>
    </source>
</evidence>
<dbReference type="RefSeq" id="WP_171692558.1">
    <property type="nucleotide sequence ID" value="NZ_WHOC01000153.1"/>
</dbReference>
<reference evidence="1 2" key="1">
    <citation type="submission" date="2019-10" db="EMBL/GenBank/DDBJ databases">
        <title>Description of Paenibacillus choica sp. nov.</title>
        <authorList>
            <person name="Carlier A."/>
            <person name="Qi S."/>
        </authorList>
    </citation>
    <scope>NUCLEOTIDE SEQUENCE [LARGE SCALE GENOMIC DNA]</scope>
    <source>
        <strain evidence="1 2">LMG 31460</strain>
    </source>
</reference>
<sequence>MIRGYDLPETLSRLFVIDDELYNNYGSKLVDYLGIYLDFIDDFGYECTPQDAIVFARTGADGDHFAFLTKQDTVFTLEEAPIVFIQPMDFDNPIKLVAKNIKDFLSLFITLKELYVLERFDLYQSKIDFIDDYKKNYHNVILEREEKISLISTELLNRIELRTIEDAYQYIKELNKDNV</sequence>
<proteinExistence type="predicted"/>
<accession>A0ABX1ZBP9</accession>
<name>A0ABX1ZBP9_9BACL</name>
<organism evidence="1 2">
    <name type="scientific">Paenibacillus germinis</name>
    <dbReference type="NCBI Taxonomy" id="2654979"/>
    <lineage>
        <taxon>Bacteria</taxon>
        <taxon>Bacillati</taxon>
        <taxon>Bacillota</taxon>
        <taxon>Bacilli</taxon>
        <taxon>Bacillales</taxon>
        <taxon>Paenibacillaceae</taxon>
        <taxon>Paenibacillus</taxon>
    </lineage>
</organism>
<comment type="caution">
    <text evidence="1">The sequence shown here is derived from an EMBL/GenBank/DDBJ whole genome shotgun (WGS) entry which is preliminary data.</text>
</comment>
<evidence type="ECO:0000313" key="2">
    <source>
        <dbReference type="Proteomes" id="UP000658690"/>
    </source>
</evidence>
<protein>
    <recommendedName>
        <fullName evidence="3">SMI1/KNR4 family protein</fullName>
    </recommendedName>
</protein>
<dbReference type="EMBL" id="WHOC01000153">
    <property type="protein sequence ID" value="NOU89661.1"/>
    <property type="molecule type" value="Genomic_DNA"/>
</dbReference>
<keyword evidence="2" id="KW-1185">Reference proteome</keyword>
<evidence type="ECO:0000313" key="1">
    <source>
        <dbReference type="EMBL" id="NOU89661.1"/>
    </source>
</evidence>
<gene>
    <name evidence="1" type="ORF">GC102_28510</name>
</gene>